<dbReference type="EMBL" id="MH785236">
    <property type="protein sequence ID" value="AYK27946.1"/>
    <property type="molecule type" value="Genomic_DNA"/>
</dbReference>
<name>A0A499S167_STAAU</name>
<reference evidence="1" key="1">
    <citation type="journal article" date="2019" name="Front. Microbiol.">
        <title>Prevalence of Antibiotic and Heavy Metal Resistance Determinants and Virulence-Related Genetic Elements in Plasmids of Staphylococcus aureus.</title>
        <authorList>
            <person name="Bukowski M."/>
            <person name="Piwowarczyk R."/>
            <person name="Madry A."/>
            <person name="Zagorski-Przybylo R."/>
            <person name="Hydzik M."/>
            <person name="Wladyka B."/>
        </authorList>
    </citation>
    <scope>NUCLEOTIDE SEQUENCE</scope>
    <source>
        <strain evidence="1">Ph1</strain>
        <plasmid evidence="1">pPH1-1</plasmid>
    </source>
</reference>
<evidence type="ECO:0000313" key="1">
    <source>
        <dbReference type="EMBL" id="AYK27946.1"/>
    </source>
</evidence>
<protein>
    <submittedName>
        <fullName evidence="1">Uncharacterized protein</fullName>
    </submittedName>
</protein>
<sequence length="50" mass="5950">MKSTLQQNPKKSYKQKYINGNRLENAKLLYEKASSQSHKIYQYVKDKLTN</sequence>
<proteinExistence type="predicted"/>
<keyword evidence="1" id="KW-0614">Plasmid</keyword>
<organism evidence="1">
    <name type="scientific">Staphylococcus aureus</name>
    <dbReference type="NCBI Taxonomy" id="1280"/>
    <lineage>
        <taxon>Bacteria</taxon>
        <taxon>Bacillati</taxon>
        <taxon>Bacillota</taxon>
        <taxon>Bacilli</taxon>
        <taxon>Bacillales</taxon>
        <taxon>Staphylococcaceae</taxon>
        <taxon>Staphylococcus</taxon>
    </lineage>
</organism>
<accession>A0A499S167</accession>
<geneLocation type="plasmid" evidence="1">
    <name>pPH1-1</name>
</geneLocation>
<dbReference type="AlphaFoldDB" id="A0A499S167"/>
<gene>
    <name evidence="1" type="ORF">D0Y80_l00175</name>
</gene>